<feature type="region of interest" description="Disordered" evidence="1">
    <location>
        <begin position="53"/>
        <end position="74"/>
    </location>
</feature>
<organism evidence="2 3">
    <name type="scientific">Rhizopus oryzae</name>
    <name type="common">Mucormycosis agent</name>
    <name type="synonym">Rhizopus arrhizus var. delemar</name>
    <dbReference type="NCBI Taxonomy" id="64495"/>
    <lineage>
        <taxon>Eukaryota</taxon>
        <taxon>Fungi</taxon>
        <taxon>Fungi incertae sedis</taxon>
        <taxon>Mucoromycota</taxon>
        <taxon>Mucoromycotina</taxon>
        <taxon>Mucoromycetes</taxon>
        <taxon>Mucorales</taxon>
        <taxon>Mucorineae</taxon>
        <taxon>Rhizopodaceae</taxon>
        <taxon>Rhizopus</taxon>
    </lineage>
</organism>
<dbReference type="EMBL" id="JAANQT010000996">
    <property type="protein sequence ID" value="KAG1307158.1"/>
    <property type="molecule type" value="Genomic_DNA"/>
</dbReference>
<dbReference type="AlphaFoldDB" id="A0A9P7BRW5"/>
<gene>
    <name evidence="2" type="ORF">G6F64_007037</name>
</gene>
<evidence type="ECO:0000313" key="2">
    <source>
        <dbReference type="EMBL" id="KAG1307158.1"/>
    </source>
</evidence>
<accession>A0A9P7BRW5</accession>
<dbReference type="OrthoDB" id="2213130at2759"/>
<evidence type="ECO:0000313" key="3">
    <source>
        <dbReference type="Proteomes" id="UP000716291"/>
    </source>
</evidence>
<name>A0A9P7BRW5_RHIOR</name>
<feature type="compositionally biased region" description="Polar residues" evidence="1">
    <location>
        <begin position="61"/>
        <end position="74"/>
    </location>
</feature>
<proteinExistence type="predicted"/>
<comment type="caution">
    <text evidence="2">The sequence shown here is derived from an EMBL/GenBank/DDBJ whole genome shotgun (WGS) entry which is preliminary data.</text>
</comment>
<protein>
    <submittedName>
        <fullName evidence="2">Uncharacterized protein</fullName>
    </submittedName>
</protein>
<reference evidence="2" key="1">
    <citation type="journal article" date="2020" name="Microb. Genom.">
        <title>Genetic diversity of clinical and environmental Mucorales isolates obtained from an investigation of mucormycosis cases among solid organ transplant recipients.</title>
        <authorList>
            <person name="Nguyen M.H."/>
            <person name="Kaul D."/>
            <person name="Muto C."/>
            <person name="Cheng S.J."/>
            <person name="Richter R.A."/>
            <person name="Bruno V.M."/>
            <person name="Liu G."/>
            <person name="Beyhan S."/>
            <person name="Sundermann A.J."/>
            <person name="Mounaud S."/>
            <person name="Pasculle A.W."/>
            <person name="Nierman W.C."/>
            <person name="Driscoll E."/>
            <person name="Cumbie R."/>
            <person name="Clancy C.J."/>
            <person name="Dupont C.L."/>
        </authorList>
    </citation>
    <scope>NUCLEOTIDE SEQUENCE</scope>
    <source>
        <strain evidence="2">GL11</strain>
    </source>
</reference>
<dbReference type="Proteomes" id="UP000716291">
    <property type="component" value="Unassembled WGS sequence"/>
</dbReference>
<keyword evidence="3" id="KW-1185">Reference proteome</keyword>
<evidence type="ECO:0000256" key="1">
    <source>
        <dbReference type="SAM" id="MobiDB-lite"/>
    </source>
</evidence>
<sequence>MEKSFASKQFWLQKTRLAADLDAHLSSAKYVQKVIQQEIQALHDVNCSTSVRVSSHDTNHRSTSPSIDDNTTSITSNFDNQETNDWQESANTPVLANSILNSNCFVATDHENSTDDLASADMTRHNDADLLDLPGHQTSSTLLSHANALAGWMFKGTNISTLFMIFKQKVFGITASALLHMETSIHEALALSHVLLLAPQQQSQLMIDVFTEEILDALTENLVHESLKLKLDTGEVICGKVFRMIDSVQMHQLDNDETNVQLLQLCGHVDKHTACVIHGIAKAMGELPLQAIKNKQSISEYELTTTYFHPISSCILSSPEKHVLLRWTHIKSDASGDKRPDAALTKLIQLSYGPSLGFGEAKVAQPNTNNNDLCHDLLRLGIFCKEAIDTHHWNACLAFQIHGFTIVFYLMRFRHDGIYTMYEIANYSRVHWKNSHHLYP</sequence>